<dbReference type="AlphaFoldDB" id="A0A918GT77"/>
<keyword evidence="1" id="KW-0812">Transmembrane</keyword>
<comment type="caution">
    <text evidence="2">The sequence shown here is derived from an EMBL/GenBank/DDBJ whole genome shotgun (WGS) entry which is preliminary data.</text>
</comment>
<dbReference type="Proteomes" id="UP000660680">
    <property type="component" value="Unassembled WGS sequence"/>
</dbReference>
<reference evidence="2" key="2">
    <citation type="submission" date="2020-09" db="EMBL/GenBank/DDBJ databases">
        <authorList>
            <person name="Sun Q."/>
            <person name="Ohkuma M."/>
        </authorList>
    </citation>
    <scope>NUCLEOTIDE SEQUENCE</scope>
    <source>
        <strain evidence="2">JCM 3276</strain>
    </source>
</reference>
<keyword evidence="1" id="KW-1133">Transmembrane helix</keyword>
<dbReference type="EMBL" id="BMRB01000011">
    <property type="protein sequence ID" value="GGS59682.1"/>
    <property type="molecule type" value="Genomic_DNA"/>
</dbReference>
<feature type="transmembrane region" description="Helical" evidence="1">
    <location>
        <begin position="36"/>
        <end position="55"/>
    </location>
</feature>
<keyword evidence="1" id="KW-0472">Membrane</keyword>
<sequence>MIRRAVHVRPTPYAASSWTAWWRTRKLWWRADEGRVSAFVVVLTLGILALAGLTLDGGLALAAKVRANGQAEAAARAGAQAIDLAAYRGSGTVQLVPAQAAAGAQAHLAAEGATGTVTVSGDTVTVTVTATQPTQLLGLIGIGSLHVHGQASAHPQRGVSAFDP</sequence>
<keyword evidence="3" id="KW-1185">Reference proteome</keyword>
<evidence type="ECO:0000313" key="2">
    <source>
        <dbReference type="EMBL" id="GGS59682.1"/>
    </source>
</evidence>
<organism evidence="2 3">
    <name type="scientific">Actinokineospora fastidiosa</name>
    <dbReference type="NCBI Taxonomy" id="1816"/>
    <lineage>
        <taxon>Bacteria</taxon>
        <taxon>Bacillati</taxon>
        <taxon>Actinomycetota</taxon>
        <taxon>Actinomycetes</taxon>
        <taxon>Pseudonocardiales</taxon>
        <taxon>Pseudonocardiaceae</taxon>
        <taxon>Actinokineospora</taxon>
    </lineage>
</organism>
<name>A0A918GT77_9PSEU</name>
<proteinExistence type="predicted"/>
<protein>
    <submittedName>
        <fullName evidence="2">Uncharacterized protein</fullName>
    </submittedName>
</protein>
<reference evidence="2" key="1">
    <citation type="journal article" date="2014" name="Int. J. Syst. Evol. Microbiol.">
        <title>Complete genome sequence of Corynebacterium casei LMG S-19264T (=DSM 44701T), isolated from a smear-ripened cheese.</title>
        <authorList>
            <consortium name="US DOE Joint Genome Institute (JGI-PGF)"/>
            <person name="Walter F."/>
            <person name="Albersmeier A."/>
            <person name="Kalinowski J."/>
            <person name="Ruckert C."/>
        </authorList>
    </citation>
    <scope>NUCLEOTIDE SEQUENCE</scope>
    <source>
        <strain evidence="2">JCM 3276</strain>
    </source>
</reference>
<accession>A0A918GT77</accession>
<evidence type="ECO:0000313" key="3">
    <source>
        <dbReference type="Proteomes" id="UP000660680"/>
    </source>
</evidence>
<gene>
    <name evidence="2" type="ORF">GCM10010171_63320</name>
</gene>
<evidence type="ECO:0000256" key="1">
    <source>
        <dbReference type="SAM" id="Phobius"/>
    </source>
</evidence>